<dbReference type="PANTHER" id="PTHR33988:SF2">
    <property type="entry name" value="ENDORIBONUCLEASE MAZF"/>
    <property type="match status" value="1"/>
</dbReference>
<dbReference type="GO" id="GO:0004521">
    <property type="term" value="F:RNA endonuclease activity"/>
    <property type="evidence" value="ECO:0007669"/>
    <property type="project" value="TreeGrafter"/>
</dbReference>
<dbReference type="InterPro" id="IPR003477">
    <property type="entry name" value="PemK-like"/>
</dbReference>
<dbReference type="GO" id="GO:0016787">
    <property type="term" value="F:hydrolase activity"/>
    <property type="evidence" value="ECO:0007669"/>
    <property type="project" value="UniProtKB-KW"/>
</dbReference>
<dbReference type="GO" id="GO:0016075">
    <property type="term" value="P:rRNA catabolic process"/>
    <property type="evidence" value="ECO:0007669"/>
    <property type="project" value="TreeGrafter"/>
</dbReference>
<protein>
    <recommendedName>
        <fullName evidence="1">mRNA interferase</fullName>
        <ecNumber evidence="1">3.1.-.-</ecNumber>
    </recommendedName>
</protein>
<dbReference type="OrthoDB" id="9793906at2"/>
<comment type="caution">
    <text evidence="2">The sequence shown here is derived from an EMBL/GenBank/DDBJ whole genome shotgun (WGS) entry which is preliminary data.</text>
</comment>
<reference evidence="2 3" key="1">
    <citation type="submission" date="2019-06" db="EMBL/GenBank/DDBJ databases">
        <title>Desulfobotulus mexicanus sp. nov., a novel sulfate-reducing bacterium isolated from the sediment of an alkaline crater lake in Mexico.</title>
        <authorList>
            <person name="Hirschler-Rea A."/>
        </authorList>
    </citation>
    <scope>NUCLEOTIDE SEQUENCE [LARGE SCALE GENOMIC DNA]</scope>
    <source>
        <strain evidence="2 3">PAR22N</strain>
    </source>
</reference>
<comment type="function">
    <text evidence="1">Toxic component of a type II toxin-antitoxin (TA) system.</text>
</comment>
<dbReference type="EMBL" id="VDMB01000002">
    <property type="protein sequence ID" value="TYT75822.1"/>
    <property type="molecule type" value="Genomic_DNA"/>
</dbReference>
<dbReference type="Pfam" id="PF02452">
    <property type="entry name" value="PemK_toxin"/>
    <property type="match status" value="1"/>
</dbReference>
<dbReference type="GO" id="GO:0003677">
    <property type="term" value="F:DNA binding"/>
    <property type="evidence" value="ECO:0007669"/>
    <property type="project" value="InterPro"/>
</dbReference>
<keyword evidence="1" id="KW-0255">Endonuclease</keyword>
<evidence type="ECO:0000313" key="2">
    <source>
        <dbReference type="EMBL" id="TYT75822.1"/>
    </source>
</evidence>
<gene>
    <name evidence="2" type="ORF">FIM25_02640</name>
</gene>
<dbReference type="AlphaFoldDB" id="A0A5Q4VHS3"/>
<proteinExistence type="inferred from homology"/>
<dbReference type="Gene3D" id="2.30.30.110">
    <property type="match status" value="1"/>
</dbReference>
<keyword evidence="1" id="KW-0378">Hydrolase</keyword>
<dbReference type="SUPFAM" id="SSF50118">
    <property type="entry name" value="Cell growth inhibitor/plasmid maintenance toxic component"/>
    <property type="match status" value="1"/>
</dbReference>
<organism evidence="2 3">
    <name type="scientific">Desulfobotulus mexicanus</name>
    <dbReference type="NCBI Taxonomy" id="2586642"/>
    <lineage>
        <taxon>Bacteria</taxon>
        <taxon>Pseudomonadati</taxon>
        <taxon>Thermodesulfobacteriota</taxon>
        <taxon>Desulfobacteria</taxon>
        <taxon>Desulfobacterales</taxon>
        <taxon>Desulfobacteraceae</taxon>
        <taxon>Desulfobotulus</taxon>
    </lineage>
</organism>
<name>A0A5Q4VHS3_9BACT</name>
<accession>A0A5Q4VHS3</accession>
<comment type="similarity">
    <text evidence="1">Belongs to the PemK/MazF family.</text>
</comment>
<evidence type="ECO:0000256" key="1">
    <source>
        <dbReference type="PIRNR" id="PIRNR033490"/>
    </source>
</evidence>
<dbReference type="Proteomes" id="UP000321899">
    <property type="component" value="Unassembled WGS sequence"/>
</dbReference>
<sequence length="121" mass="13818">MAGMTRLKRGMVIDVNLDPAKGSETGKIRPCVVVTNDIYNERVPVIQVVPITEWSEKKARIQTNVEIYPSPDNGLLKKSIADCLQMRPIDHRYRLVKIRGKLSMDKVQEINKSLKILFELN</sequence>
<dbReference type="InterPro" id="IPR011067">
    <property type="entry name" value="Plasmid_toxin/cell-grow_inhib"/>
</dbReference>
<dbReference type="PANTHER" id="PTHR33988">
    <property type="entry name" value="ENDORIBONUCLEASE MAZF-RELATED"/>
    <property type="match status" value="1"/>
</dbReference>
<evidence type="ECO:0000313" key="3">
    <source>
        <dbReference type="Proteomes" id="UP000321899"/>
    </source>
</evidence>
<keyword evidence="3" id="KW-1185">Reference proteome</keyword>
<dbReference type="PIRSF" id="PIRSF033490">
    <property type="entry name" value="MazF"/>
    <property type="match status" value="1"/>
</dbReference>
<dbReference type="EC" id="3.1.-.-" evidence="1"/>
<dbReference type="GO" id="GO:0006402">
    <property type="term" value="P:mRNA catabolic process"/>
    <property type="evidence" value="ECO:0007669"/>
    <property type="project" value="TreeGrafter"/>
</dbReference>
<keyword evidence="1" id="KW-0540">Nuclease</keyword>